<evidence type="ECO:0000256" key="7">
    <source>
        <dbReference type="ARBA" id="ARBA00023180"/>
    </source>
</evidence>
<proteinExistence type="predicted"/>
<comment type="subcellular location">
    <subcellularLocation>
        <location evidence="1">Cell membrane</location>
        <topology evidence="1">Multi-pass membrane protein</topology>
    </subcellularLocation>
</comment>
<dbReference type="OMA" id="LEIDCHT"/>
<keyword evidence="4 8" id="KW-1133">Transmembrane helix</keyword>
<evidence type="ECO:0000256" key="4">
    <source>
        <dbReference type="ARBA" id="ARBA00022989"/>
    </source>
</evidence>
<keyword evidence="3 8" id="KW-0812">Transmembrane</keyword>
<dbReference type="EMBL" id="ATLV01014236">
    <property type="status" value="NOT_ANNOTATED_CDS"/>
    <property type="molecule type" value="Genomic_DNA"/>
</dbReference>
<organism evidence="9">
    <name type="scientific">Anopheles sinensis</name>
    <name type="common">Mosquito</name>
    <dbReference type="NCBI Taxonomy" id="74873"/>
    <lineage>
        <taxon>Eukaryota</taxon>
        <taxon>Metazoa</taxon>
        <taxon>Ecdysozoa</taxon>
        <taxon>Arthropoda</taxon>
        <taxon>Hexapoda</taxon>
        <taxon>Insecta</taxon>
        <taxon>Pterygota</taxon>
        <taxon>Neoptera</taxon>
        <taxon>Endopterygota</taxon>
        <taxon>Diptera</taxon>
        <taxon>Nematocera</taxon>
        <taxon>Culicoidea</taxon>
        <taxon>Culicidae</taxon>
        <taxon>Anophelinae</taxon>
        <taxon>Anopheles</taxon>
    </lineage>
</organism>
<dbReference type="Proteomes" id="UP000030765">
    <property type="component" value="Unassembled WGS sequence"/>
</dbReference>
<feature type="transmembrane region" description="Helical" evidence="8">
    <location>
        <begin position="423"/>
        <end position="442"/>
    </location>
</feature>
<keyword evidence="6" id="KW-0675">Receptor</keyword>
<keyword evidence="11" id="KW-1185">Reference proteome</keyword>
<evidence type="ECO:0000256" key="1">
    <source>
        <dbReference type="ARBA" id="ARBA00004651"/>
    </source>
</evidence>
<dbReference type="OrthoDB" id="7737235at2759"/>
<dbReference type="PANTHER" id="PTHR42643">
    <property type="entry name" value="IONOTROPIC RECEPTOR 20A-RELATED"/>
    <property type="match status" value="1"/>
</dbReference>
<reference evidence="9 11" key="1">
    <citation type="journal article" date="2014" name="BMC Genomics">
        <title>Genome sequence of Anopheles sinensis provides insight into genetics basis of mosquito competence for malaria parasites.</title>
        <authorList>
            <person name="Zhou D."/>
            <person name="Zhang D."/>
            <person name="Ding G."/>
            <person name="Shi L."/>
            <person name="Hou Q."/>
            <person name="Ye Y."/>
            <person name="Xu Y."/>
            <person name="Zhou H."/>
            <person name="Xiong C."/>
            <person name="Li S."/>
            <person name="Yu J."/>
            <person name="Hong S."/>
            <person name="Yu X."/>
            <person name="Zou P."/>
            <person name="Chen C."/>
            <person name="Chang X."/>
            <person name="Wang W."/>
            <person name="Lv Y."/>
            <person name="Sun Y."/>
            <person name="Ma L."/>
            <person name="Shen B."/>
            <person name="Zhu C."/>
        </authorList>
    </citation>
    <scope>NUCLEOTIDE SEQUENCE [LARGE SCALE GENOMIC DNA]</scope>
</reference>
<evidence type="ECO:0000313" key="11">
    <source>
        <dbReference type="Proteomes" id="UP000030765"/>
    </source>
</evidence>
<evidence type="ECO:0000256" key="5">
    <source>
        <dbReference type="ARBA" id="ARBA00023136"/>
    </source>
</evidence>
<sequence length="464" mass="54350">MRMKIIIATDIQNRPIREKLIRAILKTEHHETVFFILDHKLNETRAITYHPYRKKYATPRIDEYHTFYPDYHRNFHNKPVIACSMPAAPYIIANPGSMIASGIDFAMLQVIGKMANIKFLIKIDFVTMAQTAKFLKIFNKTGALIWLNRITLKKTVKSSVTTPDMSEYVIIAPRGQRLTIPETFLRPLTKAAWILVIAMVVVSFLVMWNFNRYFRNDLILLPVCGIERYNLNQTHFAEKLIVLGLMVFYFLLQSGYESIIISLMLDVPYHRDILTFEQLRDGKLPVVVADRHDIHFFMPLFKHYQLPIENGTTLLKVNLQIDKATLHDYRSGKMLIDDVFFYDRINERKRFNLLQDTISAHPTSYVFRHRTRVQETFERHMHTIFEVGLLIHWAQIFQKLKDSRLKVSPPSEDSDLVKFGDLAPFWAVIGVGWSVSIFVFLLERFTTLQLEVKLKAPRSYHHAF</sequence>
<reference evidence="10" key="2">
    <citation type="submission" date="2020-05" db="UniProtKB">
        <authorList>
            <consortium name="EnsemblMetazoa"/>
        </authorList>
    </citation>
    <scope>IDENTIFICATION</scope>
</reference>
<name>A0A084VKP6_ANOSI</name>
<evidence type="ECO:0000313" key="10">
    <source>
        <dbReference type="EnsemblMetazoa" id="ASIC005816-PA"/>
    </source>
</evidence>
<keyword evidence="2" id="KW-1003">Cell membrane</keyword>
<keyword evidence="5 8" id="KW-0472">Membrane</keyword>
<dbReference type="VEuPathDB" id="VectorBase:ASIC005816"/>
<evidence type="ECO:0000313" key="9">
    <source>
        <dbReference type="EMBL" id="KFB38540.1"/>
    </source>
</evidence>
<dbReference type="EnsemblMetazoa" id="ASIC005816-RA">
    <property type="protein sequence ID" value="ASIC005816-PA"/>
    <property type="gene ID" value="ASIC005816"/>
</dbReference>
<dbReference type="VEuPathDB" id="VectorBase:ASIS022076"/>
<evidence type="ECO:0008006" key="12">
    <source>
        <dbReference type="Google" id="ProtNLM"/>
    </source>
</evidence>
<dbReference type="GO" id="GO:0005886">
    <property type="term" value="C:plasma membrane"/>
    <property type="evidence" value="ECO:0007669"/>
    <property type="project" value="UniProtKB-SubCell"/>
</dbReference>
<evidence type="ECO:0000256" key="8">
    <source>
        <dbReference type="SAM" id="Phobius"/>
    </source>
</evidence>
<feature type="transmembrane region" description="Helical" evidence="8">
    <location>
        <begin position="191"/>
        <end position="210"/>
    </location>
</feature>
<dbReference type="InterPro" id="IPR052192">
    <property type="entry name" value="Insect_Ionotropic_Sensory_Rcpt"/>
</dbReference>
<feature type="transmembrane region" description="Helical" evidence="8">
    <location>
        <begin position="240"/>
        <end position="265"/>
    </location>
</feature>
<dbReference type="PANTHER" id="PTHR42643:SF41">
    <property type="entry name" value="IONOTROPIC RECEPTOR 20A-RELATED"/>
    <property type="match status" value="1"/>
</dbReference>
<evidence type="ECO:0000256" key="2">
    <source>
        <dbReference type="ARBA" id="ARBA00022475"/>
    </source>
</evidence>
<keyword evidence="7" id="KW-0325">Glycoprotein</keyword>
<gene>
    <name evidence="9" type="ORF">ZHAS_00005816</name>
</gene>
<evidence type="ECO:0000256" key="3">
    <source>
        <dbReference type="ARBA" id="ARBA00022692"/>
    </source>
</evidence>
<accession>A0A084VKP6</accession>
<protein>
    <recommendedName>
        <fullName evidence="12">Ionotropic glutamate receptor L-glutamate and glycine-binding domain-containing protein</fullName>
    </recommendedName>
</protein>
<dbReference type="AlphaFoldDB" id="A0A084VKP6"/>
<dbReference type="EMBL" id="KE524948">
    <property type="protein sequence ID" value="KFB38540.1"/>
    <property type="molecule type" value="Genomic_DNA"/>
</dbReference>
<evidence type="ECO:0000256" key="6">
    <source>
        <dbReference type="ARBA" id="ARBA00023170"/>
    </source>
</evidence>